<dbReference type="InterPro" id="IPR051159">
    <property type="entry name" value="Hexapeptide_acetyltransf"/>
</dbReference>
<evidence type="ECO:0000313" key="5">
    <source>
        <dbReference type="Proteomes" id="UP000440066"/>
    </source>
</evidence>
<evidence type="ECO:0000256" key="3">
    <source>
        <dbReference type="ARBA" id="ARBA00022737"/>
    </source>
</evidence>
<dbReference type="AlphaFoldDB" id="A0A844C9W2"/>
<organism evidence="4 5">
    <name type="scientific">Fundicoccus ignavus</name>
    <dbReference type="NCBI Taxonomy" id="2664442"/>
    <lineage>
        <taxon>Bacteria</taxon>
        <taxon>Bacillati</taxon>
        <taxon>Bacillota</taxon>
        <taxon>Bacilli</taxon>
        <taxon>Lactobacillales</taxon>
        <taxon>Aerococcaceae</taxon>
        <taxon>Fundicoccus</taxon>
    </lineage>
</organism>
<dbReference type="Pfam" id="PF14602">
    <property type="entry name" value="Hexapep_2"/>
    <property type="match status" value="2"/>
</dbReference>
<gene>
    <name evidence="4" type="ORF">GF867_06635</name>
</gene>
<evidence type="ECO:0000256" key="1">
    <source>
        <dbReference type="ARBA" id="ARBA00007274"/>
    </source>
</evidence>
<dbReference type="SUPFAM" id="SSF51161">
    <property type="entry name" value="Trimeric LpxA-like enzymes"/>
    <property type="match status" value="1"/>
</dbReference>
<sequence length="195" mass="21076">MLTELLEHLNAGKALLPGSDLSKLMNEISSDTRKRLGQANTAGYLNEDEMHEIVQGILNYDIPKSVSIWQPFYMDFGRNIRFGENVFINANVHMQDQGGIQIGNNVLIGHQVVLATLDHDLLPADRGVLHPAKIVIEDDVWIGSNATITKGVTIGQGSVIAAGSVVTKDVPPLSIVGGVPAKVINKINKPKRGII</sequence>
<name>A0A844C9W2_9LACT</name>
<keyword evidence="2 4" id="KW-0808">Transferase</keyword>
<dbReference type="PROSITE" id="PS00101">
    <property type="entry name" value="HEXAPEP_TRANSFERASES"/>
    <property type="match status" value="1"/>
</dbReference>
<dbReference type="PANTHER" id="PTHR23416">
    <property type="entry name" value="SIALIC ACID SYNTHASE-RELATED"/>
    <property type="match status" value="1"/>
</dbReference>
<dbReference type="InterPro" id="IPR018357">
    <property type="entry name" value="Hexapep_transf_CS"/>
</dbReference>
<dbReference type="GO" id="GO:0008374">
    <property type="term" value="F:O-acyltransferase activity"/>
    <property type="evidence" value="ECO:0007669"/>
    <property type="project" value="TreeGrafter"/>
</dbReference>
<dbReference type="InterPro" id="IPR001451">
    <property type="entry name" value="Hexapep"/>
</dbReference>
<reference evidence="4 5" key="1">
    <citation type="submission" date="2019-11" db="EMBL/GenBank/DDBJ databases">
        <title>Characterisation of Fundicoccus ignavus gen. nov. sp. nov., a novel genus of the family Aerococcaceae from bulk tank milk.</title>
        <authorList>
            <person name="Siebert A."/>
            <person name="Huptas C."/>
            <person name="Wenning M."/>
            <person name="Scherer S."/>
            <person name="Doll E.V."/>
        </authorList>
    </citation>
    <scope>NUCLEOTIDE SEQUENCE [LARGE SCALE GENOMIC DNA]</scope>
    <source>
        <strain evidence="4 5">DSM 109652</strain>
    </source>
</reference>
<evidence type="ECO:0000313" key="4">
    <source>
        <dbReference type="EMBL" id="MRJ47237.1"/>
    </source>
</evidence>
<comment type="caution">
    <text evidence="4">The sequence shown here is derived from an EMBL/GenBank/DDBJ whole genome shotgun (WGS) entry which is preliminary data.</text>
</comment>
<proteinExistence type="inferred from homology"/>
<dbReference type="EMBL" id="WJQT01000007">
    <property type="protein sequence ID" value="MRJ47237.1"/>
    <property type="molecule type" value="Genomic_DNA"/>
</dbReference>
<dbReference type="PANTHER" id="PTHR23416:SF23">
    <property type="entry name" value="ACETYLTRANSFERASE C18B11.09C-RELATED"/>
    <property type="match status" value="1"/>
</dbReference>
<dbReference type="InterPro" id="IPR011004">
    <property type="entry name" value="Trimer_LpxA-like_sf"/>
</dbReference>
<dbReference type="Gene3D" id="2.160.10.10">
    <property type="entry name" value="Hexapeptide repeat proteins"/>
    <property type="match status" value="1"/>
</dbReference>
<dbReference type="Proteomes" id="UP000440066">
    <property type="component" value="Unassembled WGS sequence"/>
</dbReference>
<keyword evidence="3" id="KW-0677">Repeat</keyword>
<evidence type="ECO:0000256" key="2">
    <source>
        <dbReference type="ARBA" id="ARBA00022679"/>
    </source>
</evidence>
<protein>
    <submittedName>
        <fullName evidence="4">Sugar O-acetyltransferase</fullName>
    </submittedName>
</protein>
<accession>A0A844C9W2</accession>
<comment type="similarity">
    <text evidence="1">Belongs to the transferase hexapeptide repeat family.</text>
</comment>